<protein>
    <submittedName>
        <fullName evidence="8">Toxomepsin 2, putative</fullName>
    </submittedName>
</protein>
<evidence type="ECO:0000256" key="4">
    <source>
        <dbReference type="ARBA" id="ARBA00022801"/>
    </source>
</evidence>
<dbReference type="InterPro" id="IPR033121">
    <property type="entry name" value="PEPTIDASE_A1"/>
</dbReference>
<evidence type="ECO:0000256" key="2">
    <source>
        <dbReference type="ARBA" id="ARBA00022670"/>
    </source>
</evidence>
<dbReference type="AlphaFoldDB" id="C5KAN9"/>
<dbReference type="PROSITE" id="PS00141">
    <property type="entry name" value="ASP_PROTEASE"/>
    <property type="match status" value="2"/>
</dbReference>
<dbReference type="GeneID" id="9048869"/>
<dbReference type="InterPro" id="IPR021109">
    <property type="entry name" value="Peptidase_aspartic_dom_sf"/>
</dbReference>
<keyword evidence="5" id="KW-1015">Disulfide bond</keyword>
<evidence type="ECO:0000313" key="9">
    <source>
        <dbReference type="Proteomes" id="UP000007800"/>
    </source>
</evidence>
<feature type="disulfide bond" evidence="5">
    <location>
        <begin position="93"/>
        <end position="98"/>
    </location>
</feature>
<name>C5KAN9_PERM5</name>
<keyword evidence="2 6" id="KW-0645">Protease</keyword>
<dbReference type="Gene3D" id="2.40.70.10">
    <property type="entry name" value="Acid Proteases"/>
    <property type="match status" value="2"/>
</dbReference>
<comment type="similarity">
    <text evidence="1 6">Belongs to the peptidase A1 family.</text>
</comment>
<dbReference type="RefSeq" id="XP_002786419.1">
    <property type="nucleotide sequence ID" value="XM_002786373.1"/>
</dbReference>
<dbReference type="OrthoDB" id="771136at2759"/>
<dbReference type="PANTHER" id="PTHR47966">
    <property type="entry name" value="BETA-SITE APP-CLEAVING ENZYME, ISOFORM A-RELATED"/>
    <property type="match status" value="1"/>
</dbReference>
<reference evidence="8 9" key="1">
    <citation type="submission" date="2008-07" db="EMBL/GenBank/DDBJ databases">
        <authorList>
            <person name="El-Sayed N."/>
            <person name="Caler E."/>
            <person name="Inman J."/>
            <person name="Amedeo P."/>
            <person name="Hass B."/>
            <person name="Wortman J."/>
        </authorList>
    </citation>
    <scope>NUCLEOTIDE SEQUENCE [LARGE SCALE GENOMIC DNA]</scope>
    <source>
        <strain evidence="9">ATCC 50983 / TXsc</strain>
    </source>
</reference>
<evidence type="ECO:0000259" key="7">
    <source>
        <dbReference type="PROSITE" id="PS51767"/>
    </source>
</evidence>
<dbReference type="OMA" id="ETQPQEF"/>
<dbReference type="EMBL" id="GG671811">
    <property type="protein sequence ID" value="EER18215.1"/>
    <property type="molecule type" value="Genomic_DNA"/>
</dbReference>
<dbReference type="InterPro" id="IPR001969">
    <property type="entry name" value="Aspartic_peptidase_AS"/>
</dbReference>
<dbReference type="SUPFAM" id="SSF50630">
    <property type="entry name" value="Acid proteases"/>
    <property type="match status" value="1"/>
</dbReference>
<evidence type="ECO:0000313" key="8">
    <source>
        <dbReference type="EMBL" id="EER18215.1"/>
    </source>
</evidence>
<keyword evidence="9" id="KW-1185">Reference proteome</keyword>
<evidence type="ECO:0000256" key="6">
    <source>
        <dbReference type="RuleBase" id="RU000454"/>
    </source>
</evidence>
<evidence type="ECO:0000256" key="3">
    <source>
        <dbReference type="ARBA" id="ARBA00022750"/>
    </source>
</evidence>
<dbReference type="PRINTS" id="PR00792">
    <property type="entry name" value="PEPSIN"/>
</dbReference>
<sequence length="437" mass="47670">MDKLLFTAAALATADASMITLKSPYESVAARHKARIEYKQSAVVANQTSGIRLAVTSGSYYGPILIGKEGEEQVFDVVFDTGSTNLWVPDATCDTTACTKHAAYKGGGDSDGELEDQVQYRECPDKTTAKQSEDRKLLDSSKQMFVSFPSRSNSLLFQHQSFGTAVYESAFPFEAYPFDGVCGLSWTRPDGLLNLDGPTLMENIPQLGLFTFYHSKDPALPGALYLGGTSHYRIAPGARISWFPLVSASHWDLGGIDVAVNGTRLGLCSRDDGQPCHVLVDTGTSDVSFPRDVFDVIVKALNVKSDCSNYDDLPVMTYILKGEDEDGNATEVEVDLSPAEYALRFDGYCDFDISARDVHSSRGLLWILGSPFLRAYITTFDRGKEDITIASASSEASMIIRNQWYPVPATNVALLEPSYFFIIMHAGVLLLGIAIAV</sequence>
<keyword evidence="4 6" id="KW-0378">Hydrolase</keyword>
<dbReference type="PROSITE" id="PS51767">
    <property type="entry name" value="PEPTIDASE_A1"/>
    <property type="match status" value="1"/>
</dbReference>
<proteinExistence type="inferred from homology"/>
<dbReference type="Proteomes" id="UP000007800">
    <property type="component" value="Unassembled WGS sequence"/>
</dbReference>
<dbReference type="PANTHER" id="PTHR47966:SF51">
    <property type="entry name" value="BETA-SITE APP-CLEAVING ENZYME, ISOFORM A-RELATED"/>
    <property type="match status" value="1"/>
</dbReference>
<dbReference type="GO" id="GO:0006508">
    <property type="term" value="P:proteolysis"/>
    <property type="evidence" value="ECO:0007669"/>
    <property type="project" value="UniProtKB-KW"/>
</dbReference>
<dbReference type="InterPro" id="IPR001461">
    <property type="entry name" value="Aspartic_peptidase_A1"/>
</dbReference>
<gene>
    <name evidence="8" type="ORF">Pmar_PMAR005120</name>
</gene>
<dbReference type="GO" id="GO:0004190">
    <property type="term" value="F:aspartic-type endopeptidase activity"/>
    <property type="evidence" value="ECO:0007669"/>
    <property type="project" value="UniProtKB-KW"/>
</dbReference>
<evidence type="ECO:0000256" key="1">
    <source>
        <dbReference type="ARBA" id="ARBA00007447"/>
    </source>
</evidence>
<evidence type="ECO:0000256" key="5">
    <source>
        <dbReference type="PIRSR" id="PIRSR601461-2"/>
    </source>
</evidence>
<organism evidence="9">
    <name type="scientific">Perkinsus marinus (strain ATCC 50983 / TXsc)</name>
    <dbReference type="NCBI Taxonomy" id="423536"/>
    <lineage>
        <taxon>Eukaryota</taxon>
        <taxon>Sar</taxon>
        <taxon>Alveolata</taxon>
        <taxon>Perkinsozoa</taxon>
        <taxon>Perkinsea</taxon>
        <taxon>Perkinsida</taxon>
        <taxon>Perkinsidae</taxon>
        <taxon>Perkinsus</taxon>
    </lineage>
</organism>
<dbReference type="Pfam" id="PF00026">
    <property type="entry name" value="Asp"/>
    <property type="match status" value="2"/>
</dbReference>
<feature type="domain" description="Peptidase A1" evidence="7">
    <location>
        <begin position="60"/>
        <end position="390"/>
    </location>
</feature>
<accession>C5KAN9</accession>
<keyword evidence="3 6" id="KW-0064">Aspartyl protease</keyword>
<dbReference type="InParanoid" id="C5KAN9"/>